<dbReference type="Gene3D" id="1.25.40.20">
    <property type="entry name" value="Ankyrin repeat-containing domain"/>
    <property type="match status" value="1"/>
</dbReference>
<dbReference type="OrthoDB" id="20872at2759"/>
<gene>
    <name evidence="4" type="ORF">E4U42_004964</name>
</gene>
<dbReference type="PROSITE" id="PS50297">
    <property type="entry name" value="ANK_REP_REGION"/>
    <property type="match status" value="1"/>
</dbReference>
<evidence type="ECO:0000256" key="1">
    <source>
        <dbReference type="ARBA" id="ARBA00022737"/>
    </source>
</evidence>
<organism evidence="4 5">
    <name type="scientific">Claviceps africana</name>
    <dbReference type="NCBI Taxonomy" id="83212"/>
    <lineage>
        <taxon>Eukaryota</taxon>
        <taxon>Fungi</taxon>
        <taxon>Dikarya</taxon>
        <taxon>Ascomycota</taxon>
        <taxon>Pezizomycotina</taxon>
        <taxon>Sordariomycetes</taxon>
        <taxon>Hypocreomycetidae</taxon>
        <taxon>Hypocreales</taxon>
        <taxon>Clavicipitaceae</taxon>
        <taxon>Claviceps</taxon>
    </lineage>
</organism>
<reference evidence="4" key="1">
    <citation type="journal article" date="2020" name="bioRxiv">
        <title>Whole genome comparisons of ergot fungi reveals the divergence and evolution of species within the genus Claviceps are the result of varying mechanisms driving genome evolution and host range expansion.</title>
        <authorList>
            <person name="Wyka S.A."/>
            <person name="Mondo S.J."/>
            <person name="Liu M."/>
            <person name="Dettman J."/>
            <person name="Nalam V."/>
            <person name="Broders K.D."/>
        </authorList>
    </citation>
    <scope>NUCLEOTIDE SEQUENCE</scope>
    <source>
        <strain evidence="4">CCC 489</strain>
    </source>
</reference>
<dbReference type="SUPFAM" id="SSF48403">
    <property type="entry name" value="Ankyrin repeat"/>
    <property type="match status" value="1"/>
</dbReference>
<evidence type="ECO:0000256" key="2">
    <source>
        <dbReference type="ARBA" id="ARBA00023043"/>
    </source>
</evidence>
<name>A0A8K0J4X2_9HYPO</name>
<feature type="repeat" description="ANK" evidence="3">
    <location>
        <begin position="192"/>
        <end position="224"/>
    </location>
</feature>
<dbReference type="AlphaFoldDB" id="A0A8K0J4X2"/>
<dbReference type="Pfam" id="PF00023">
    <property type="entry name" value="Ank"/>
    <property type="match status" value="1"/>
</dbReference>
<protein>
    <recommendedName>
        <fullName evidence="6">Ankyrin</fullName>
    </recommendedName>
</protein>
<sequence length="537" mass="60168">MDISSFPIDIWNIIIEQLVIIIGIKNAVLLRKTSKAFDTAIMQAICVSQVVDICDPCTPTMPYRMETSLMGRIYLVKSRSNPDVTQDLLFVIDNVNRRLDMLTGQKNDLIREKQHLAVAKMISFTPNFRKHGPDLDPYSPGYASVQGYDPTWDAHNLFSGAIVIGDLRLVKTLLEEQQTSNPPIDVNGATPYFRKPLVVAAFLGHLEIVRYLLKKGARSDQRCRCKKKCFTARRSHGKYGRFFPRYSGLKAAVFGRNKDVLRELLLPEYRLTRCIKENMAALIRAARVDVQTINMILDVMEGKKLSEFPQLLHEMLEAAIMYGPQEVVQMLLDCSSHGFKGYDGFEGMCAAARLGKTDIMRFLVDRGVGIGCLENCKEHLGPCSSPLPYAAAGCHEAAVEMLLDLGADPAIALRSAVEECQPRITKLVLDRYPDLLDREEGRHGRLALSYAVKSKNLRNIKLLVDRGVSLNHGYKNAGEELPINTAKNGKGRWMVDYLLSLGAQDTDAATIDEDLDLTSTTDGVHITERTWQWVGKY</sequence>
<accession>A0A8K0J4X2</accession>
<keyword evidence="1" id="KW-0677">Repeat</keyword>
<keyword evidence="5" id="KW-1185">Reference proteome</keyword>
<evidence type="ECO:0000256" key="3">
    <source>
        <dbReference type="PROSITE-ProRule" id="PRU00023"/>
    </source>
</evidence>
<dbReference type="Pfam" id="PF12796">
    <property type="entry name" value="Ank_2"/>
    <property type="match status" value="1"/>
</dbReference>
<dbReference type="PROSITE" id="PS50088">
    <property type="entry name" value="ANK_REPEAT"/>
    <property type="match status" value="1"/>
</dbReference>
<evidence type="ECO:0000313" key="5">
    <source>
        <dbReference type="Proteomes" id="UP000811619"/>
    </source>
</evidence>
<dbReference type="Proteomes" id="UP000811619">
    <property type="component" value="Unassembled WGS sequence"/>
</dbReference>
<evidence type="ECO:0000313" key="4">
    <source>
        <dbReference type="EMBL" id="KAG5923433.1"/>
    </source>
</evidence>
<dbReference type="SMART" id="SM00248">
    <property type="entry name" value="ANK"/>
    <property type="match status" value="5"/>
</dbReference>
<dbReference type="PANTHER" id="PTHR24198">
    <property type="entry name" value="ANKYRIN REPEAT AND PROTEIN KINASE DOMAIN-CONTAINING PROTEIN"/>
    <property type="match status" value="1"/>
</dbReference>
<comment type="caution">
    <text evidence="4">The sequence shown here is derived from an EMBL/GenBank/DDBJ whole genome shotgun (WGS) entry which is preliminary data.</text>
</comment>
<keyword evidence="2 3" id="KW-0040">ANK repeat</keyword>
<dbReference type="InterPro" id="IPR036770">
    <property type="entry name" value="Ankyrin_rpt-contain_sf"/>
</dbReference>
<dbReference type="EMBL" id="SRPY01000450">
    <property type="protein sequence ID" value="KAG5923433.1"/>
    <property type="molecule type" value="Genomic_DNA"/>
</dbReference>
<proteinExistence type="predicted"/>
<dbReference type="PANTHER" id="PTHR24198:SF165">
    <property type="entry name" value="ANKYRIN REPEAT-CONTAINING PROTEIN-RELATED"/>
    <property type="match status" value="1"/>
</dbReference>
<evidence type="ECO:0008006" key="6">
    <source>
        <dbReference type="Google" id="ProtNLM"/>
    </source>
</evidence>
<dbReference type="InterPro" id="IPR002110">
    <property type="entry name" value="Ankyrin_rpt"/>
</dbReference>